<name>A0A1X7ULQ8_AMPQE</name>
<protein>
    <recommendedName>
        <fullName evidence="2">DDE Tnp4 domain-containing protein</fullName>
    </recommendedName>
</protein>
<sequence>MPSNNRDTLTEMLKGTNKEGEWQAITDGYEQLWNFNNCIGAIDDKHMICPTPNSGSEYFNYKQVFSVVMAMRDTEYKLMLDVMVEYFMVVHSKTVAFTRHFITTLYIPEQTKLPGSRENVT</sequence>
<dbReference type="EnsemblMetazoa" id="Aqu2.1.28920_001">
    <property type="protein sequence ID" value="Aqu2.1.28920_001"/>
    <property type="gene ID" value="Aqu2.1.28920"/>
</dbReference>
<evidence type="ECO:0000313" key="1">
    <source>
        <dbReference type="EnsemblMetazoa" id="Aqu2.1.28920_001"/>
    </source>
</evidence>
<dbReference type="AlphaFoldDB" id="A0A1X7ULQ8"/>
<dbReference type="STRING" id="400682.A0A1X7ULQ8"/>
<dbReference type="InParanoid" id="A0A1X7ULQ8"/>
<organism evidence="1">
    <name type="scientific">Amphimedon queenslandica</name>
    <name type="common">Sponge</name>
    <dbReference type="NCBI Taxonomy" id="400682"/>
    <lineage>
        <taxon>Eukaryota</taxon>
        <taxon>Metazoa</taxon>
        <taxon>Porifera</taxon>
        <taxon>Demospongiae</taxon>
        <taxon>Heteroscleromorpha</taxon>
        <taxon>Haplosclerida</taxon>
        <taxon>Niphatidae</taxon>
        <taxon>Amphimedon</taxon>
    </lineage>
</organism>
<proteinExistence type="predicted"/>
<accession>A0A1X7ULQ8</accession>
<reference evidence="1" key="1">
    <citation type="submission" date="2017-05" db="UniProtKB">
        <authorList>
            <consortium name="EnsemblMetazoa"/>
        </authorList>
    </citation>
    <scope>IDENTIFICATION</scope>
</reference>
<evidence type="ECO:0008006" key="2">
    <source>
        <dbReference type="Google" id="ProtNLM"/>
    </source>
</evidence>